<dbReference type="GO" id="GO:0004252">
    <property type="term" value="F:serine-type endopeptidase activity"/>
    <property type="evidence" value="ECO:0007669"/>
    <property type="project" value="UniProtKB-UniRule"/>
</dbReference>
<evidence type="ECO:0000313" key="8">
    <source>
        <dbReference type="EMBL" id="KAF2873107.1"/>
    </source>
</evidence>
<comment type="caution">
    <text evidence="8">The sequence shown here is derived from an EMBL/GenBank/DDBJ whole genome shotgun (WGS) entry which is preliminary data.</text>
</comment>
<feature type="active site" description="Charge relay system" evidence="5">
    <location>
        <position position="511"/>
    </location>
</feature>
<evidence type="ECO:0000256" key="2">
    <source>
        <dbReference type="ARBA" id="ARBA00022670"/>
    </source>
</evidence>
<dbReference type="PANTHER" id="PTHR43399:SF4">
    <property type="entry name" value="CELL WALL-ASSOCIATED PROTEASE"/>
    <property type="match status" value="1"/>
</dbReference>
<keyword evidence="9" id="KW-1185">Reference proteome</keyword>
<feature type="domain" description="Peptidase S8/S53" evidence="6">
    <location>
        <begin position="467"/>
        <end position="686"/>
    </location>
</feature>
<dbReference type="PRINTS" id="PR00723">
    <property type="entry name" value="SUBTILISIN"/>
</dbReference>
<dbReference type="InterPro" id="IPR036852">
    <property type="entry name" value="Peptidase_S8/S53_dom_sf"/>
</dbReference>
<dbReference type="GO" id="GO:0006508">
    <property type="term" value="P:proteolysis"/>
    <property type="evidence" value="ECO:0007669"/>
    <property type="project" value="UniProtKB-KW"/>
</dbReference>
<organism evidence="8 9">
    <name type="scientific">Massariosphaeria phaeospora</name>
    <dbReference type="NCBI Taxonomy" id="100035"/>
    <lineage>
        <taxon>Eukaryota</taxon>
        <taxon>Fungi</taxon>
        <taxon>Dikarya</taxon>
        <taxon>Ascomycota</taxon>
        <taxon>Pezizomycotina</taxon>
        <taxon>Dothideomycetes</taxon>
        <taxon>Pleosporomycetidae</taxon>
        <taxon>Pleosporales</taxon>
        <taxon>Pleosporales incertae sedis</taxon>
        <taxon>Massariosphaeria</taxon>
    </lineage>
</organism>
<evidence type="ECO:0000259" key="7">
    <source>
        <dbReference type="Pfam" id="PF24476"/>
    </source>
</evidence>
<comment type="similarity">
    <text evidence="1 5">Belongs to the peptidase S8 family.</text>
</comment>
<dbReference type="InterPro" id="IPR015500">
    <property type="entry name" value="Peptidase_S8_subtilisin-rel"/>
</dbReference>
<dbReference type="InterPro" id="IPR056002">
    <property type="entry name" value="DUF7580"/>
</dbReference>
<dbReference type="Proteomes" id="UP000481861">
    <property type="component" value="Unassembled WGS sequence"/>
</dbReference>
<dbReference type="AlphaFoldDB" id="A0A7C8IHK3"/>
<dbReference type="PANTHER" id="PTHR43399">
    <property type="entry name" value="SUBTILISIN-RELATED"/>
    <property type="match status" value="1"/>
</dbReference>
<keyword evidence="4 5" id="KW-0720">Serine protease</keyword>
<evidence type="ECO:0000259" key="6">
    <source>
        <dbReference type="Pfam" id="PF00082"/>
    </source>
</evidence>
<dbReference type="InterPro" id="IPR023828">
    <property type="entry name" value="Peptidase_S8_Ser-AS"/>
</dbReference>
<reference evidence="8 9" key="1">
    <citation type="submission" date="2020-01" db="EMBL/GenBank/DDBJ databases">
        <authorList>
            <consortium name="DOE Joint Genome Institute"/>
            <person name="Haridas S."/>
            <person name="Albert R."/>
            <person name="Binder M."/>
            <person name="Bloem J."/>
            <person name="Labutti K."/>
            <person name="Salamov A."/>
            <person name="Andreopoulos B."/>
            <person name="Baker S.E."/>
            <person name="Barry K."/>
            <person name="Bills G."/>
            <person name="Bluhm B.H."/>
            <person name="Cannon C."/>
            <person name="Castanera R."/>
            <person name="Culley D.E."/>
            <person name="Daum C."/>
            <person name="Ezra D."/>
            <person name="Gonzalez J.B."/>
            <person name="Henrissat B."/>
            <person name="Kuo A."/>
            <person name="Liang C."/>
            <person name="Lipzen A."/>
            <person name="Lutzoni F."/>
            <person name="Magnuson J."/>
            <person name="Mondo S."/>
            <person name="Nolan M."/>
            <person name="Ohm R."/>
            <person name="Pangilinan J."/>
            <person name="Park H.-J.H."/>
            <person name="Ramirez L."/>
            <person name="Alfaro M."/>
            <person name="Sun H."/>
            <person name="Tritt A."/>
            <person name="Yoshinaga Y."/>
            <person name="Zwiers L.-H.L."/>
            <person name="Turgeon B.G."/>
            <person name="Goodwin S.B."/>
            <person name="Spatafora J.W."/>
            <person name="Crous P.W."/>
            <person name="Grigoriev I.V."/>
        </authorList>
    </citation>
    <scope>NUCLEOTIDE SEQUENCE [LARGE SCALE GENOMIC DNA]</scope>
    <source>
        <strain evidence="8 9">CBS 611.86</strain>
    </source>
</reference>
<gene>
    <name evidence="8" type="ORF">BDV95DRAFT_490355</name>
</gene>
<dbReference type="CDD" id="cd00306">
    <property type="entry name" value="Peptidases_S8_S53"/>
    <property type="match status" value="1"/>
</dbReference>
<dbReference type="Pfam" id="PF00082">
    <property type="entry name" value="Peptidase_S8"/>
    <property type="match status" value="1"/>
</dbReference>
<evidence type="ECO:0000256" key="3">
    <source>
        <dbReference type="ARBA" id="ARBA00022801"/>
    </source>
</evidence>
<feature type="domain" description="DUF7580" evidence="7">
    <location>
        <begin position="47"/>
        <end position="394"/>
    </location>
</feature>
<dbReference type="OrthoDB" id="3797656at2759"/>
<accession>A0A7C8IHK3</accession>
<dbReference type="Pfam" id="PF24476">
    <property type="entry name" value="DUF7580"/>
    <property type="match status" value="1"/>
</dbReference>
<proteinExistence type="inferred from homology"/>
<dbReference type="PROSITE" id="PS51892">
    <property type="entry name" value="SUBTILASE"/>
    <property type="match status" value="1"/>
</dbReference>
<evidence type="ECO:0000313" key="9">
    <source>
        <dbReference type="Proteomes" id="UP000481861"/>
    </source>
</evidence>
<dbReference type="InterPro" id="IPR051048">
    <property type="entry name" value="Peptidase_S8/S53_subtilisin"/>
</dbReference>
<evidence type="ECO:0000256" key="1">
    <source>
        <dbReference type="ARBA" id="ARBA00011073"/>
    </source>
</evidence>
<evidence type="ECO:0000256" key="4">
    <source>
        <dbReference type="ARBA" id="ARBA00022825"/>
    </source>
</evidence>
<name>A0A7C8IHK3_9PLEO</name>
<dbReference type="PROSITE" id="PS00138">
    <property type="entry name" value="SUBTILASE_SER"/>
    <property type="match status" value="1"/>
</dbReference>
<feature type="active site" description="Charge relay system" evidence="5">
    <location>
        <position position="672"/>
    </location>
</feature>
<keyword evidence="3 5" id="KW-0378">Hydrolase</keyword>
<sequence>MSNLEKFVGTKRVVAELVQTQTSVDRWQIDQIMPPVEYPPQTNELLYKTLLQHSNCTCLLDDSGSCSVQRHWTRLRLVDKARSTQEDIFFDMVFSTTPATPPPEVLVKWQQLRFELRLRRKRQIHFADQELLEPNYNEEEEITKVIEAGHFCDLLGRSLGNVCIRLRIVDGCLHQLFQADAPDRRVVEAPSISLSQVLQRKNISSKGRILLAYILAKSVWRYYDSDFMRMHWATETIHFMREYRLNPDGDMDQEKIDPSSPFFAFAAPETGQNEYSEHCQSYSVLHRYPRILALGIMLVEICLTKPRQTHGAAYSDAQLNTDFTTYQEVAKSTNWPGLDVRNEEIRNKYRAAAQSCLDPKLFHVPHQKNSRENDVQIRRDILYKRVIFPLEQLCAEMGIINQPDMVELLDYALPKTEPQNLLHTTLLSGNQKTSLPKSSKEWLDWTMNTGTLNLAQRYRNNPQLRRIRIAVLDTGYDRKSSFFYPKPRSNRLCMWEDFVGGSAQPLDNDGHGTHVVSLAMKMAPAADICVARVATSSADLGKASQSIAKAIKWAAETAEADIISMSFGFSEEIEVDDTKVISNAIAQALSSRNQRILFFAAAANDGGNQLEMFPAQHSSVFSIRGTDHQGTFLPLNPPPDFAGVDVFGTLGKDVPGASLCHESGELCSTGTSIATPIAAGIAATTLGYARLRIEGYAPLHPSLISLWTERGMRSMLLKLSRKMGEKIYYLSADEFLRNDDSMRDALLLVSSREARRG</sequence>
<dbReference type="EMBL" id="JAADJZ010000008">
    <property type="protein sequence ID" value="KAF2873107.1"/>
    <property type="molecule type" value="Genomic_DNA"/>
</dbReference>
<keyword evidence="2 5" id="KW-0645">Protease</keyword>
<evidence type="ECO:0000256" key="5">
    <source>
        <dbReference type="PROSITE-ProRule" id="PRU01240"/>
    </source>
</evidence>
<dbReference type="SUPFAM" id="SSF52743">
    <property type="entry name" value="Subtilisin-like"/>
    <property type="match status" value="1"/>
</dbReference>
<dbReference type="InterPro" id="IPR000209">
    <property type="entry name" value="Peptidase_S8/S53_dom"/>
</dbReference>
<dbReference type="Gene3D" id="3.40.50.200">
    <property type="entry name" value="Peptidase S8/S53 domain"/>
    <property type="match status" value="1"/>
</dbReference>
<protein>
    <submittedName>
        <fullName evidence="8">Peptidase S8/S53 domain-containing protein</fullName>
    </submittedName>
</protein>
<feature type="active site" description="Charge relay system" evidence="5">
    <location>
        <position position="473"/>
    </location>
</feature>